<keyword evidence="13" id="KW-0479">Metal-binding</keyword>
<dbReference type="InterPro" id="IPR014395">
    <property type="entry name" value="Pen/GL7ACA/AHL_acylase"/>
</dbReference>
<dbReference type="InterPro" id="IPR043146">
    <property type="entry name" value="Penicillin_amidase_N_B-knob"/>
</dbReference>
<comment type="similarity">
    <text evidence="2">Belongs to the peptidase S45 family.</text>
</comment>
<feature type="binding site" evidence="13">
    <location>
        <position position="331"/>
    </location>
    <ligand>
        <name>Ca(2+)</name>
        <dbReference type="ChEBI" id="CHEBI:29108"/>
    </ligand>
</feature>
<dbReference type="PANTHER" id="PTHR34218:SF4">
    <property type="entry name" value="ACYL-HOMOSERINE LACTONE ACYLASE QUIP"/>
    <property type="match status" value="1"/>
</dbReference>
<evidence type="ECO:0000256" key="8">
    <source>
        <dbReference type="ARBA" id="ARBA00038735"/>
    </source>
</evidence>
<comment type="subcellular location">
    <subcellularLocation>
        <location evidence="1">Periplasm</location>
    </subcellularLocation>
</comment>
<dbReference type="InterPro" id="IPR043147">
    <property type="entry name" value="Penicillin_amidase_A-knob"/>
</dbReference>
<evidence type="ECO:0000256" key="3">
    <source>
        <dbReference type="ARBA" id="ARBA00022654"/>
    </source>
</evidence>
<dbReference type="InterPro" id="IPR029055">
    <property type="entry name" value="Ntn_hydrolases_N"/>
</dbReference>
<keyword evidence="13" id="KW-0106">Calcium</keyword>
<dbReference type="Gene3D" id="1.10.439.10">
    <property type="entry name" value="Penicillin Amidohydrolase, domain 1"/>
    <property type="match status" value="1"/>
</dbReference>
<dbReference type="PIRSF" id="PIRSF001227">
    <property type="entry name" value="Pen_acylase"/>
    <property type="match status" value="1"/>
</dbReference>
<dbReference type="OrthoDB" id="9760084at2"/>
<comment type="catalytic activity">
    <reaction evidence="11">
        <text>an N-acyl-L-homoserine lactone + H2O = L-homoserine lactone + a carboxylate</text>
        <dbReference type="Rhea" id="RHEA:18937"/>
        <dbReference type="ChEBI" id="CHEBI:15377"/>
        <dbReference type="ChEBI" id="CHEBI:29067"/>
        <dbReference type="ChEBI" id="CHEBI:55474"/>
        <dbReference type="ChEBI" id="CHEBI:58633"/>
        <dbReference type="EC" id="3.5.1.97"/>
    </reaction>
</comment>
<evidence type="ECO:0000256" key="7">
    <source>
        <dbReference type="ARBA" id="ARBA00023145"/>
    </source>
</evidence>
<feature type="binding site" evidence="13">
    <location>
        <position position="328"/>
    </location>
    <ligand>
        <name>Ca(2+)</name>
        <dbReference type="ChEBI" id="CHEBI:29108"/>
    </ligand>
</feature>
<sequence length="801" mass="87875">MFQPFLHRRTLLSGAVLAATLGLGGCQAWLERQGADLPPSSGVQPLKGLAQSVSIRRNALGVPLIESHSFHDVLFALGYVHASDRLQQMLGLRLLAEGRLAERAGPAALDGDRLMRALNLRADARIVHQNASPRLRQFLEVYARGVNAYLFRQRDRYSAGGYRPAYWKAEDSALLFCLLDFALAGNLQEEIAGLLLADKVGAEQLAWLLPTYPDEPLPVDEADKLKGIALGGQTRALAGLAANLRHLAGLNLQGDLSSQWAVAAPRSHSGRSLLASDSHQSGETPLWHLVQLRAPRYQASGIALPGLPLLLSGFNGSLAWNIGRSMGDSQDLFLERLRRSGGRLEYLADGQWLPLRERQETFFVRGQRPQREAFYASAHGPLLGGTTGPLGIALKRAEFAGDRSLDAFFELSRAPSVEAAHDAVREIRAPAVNLLYADARSIAWQVGGRYPNRRSGRGLLPSPGWERQYGWDGYADSMLHPYDQDPPQGWLGDANQRSVPGGYGVQLSNAWYYPERAERIAERLAADRRHDARSQIALQYDQRTPFAAKLQSLLADPALAQPLARAIATLPAAERTRAELALARLQVFDGQLSAHSADAALYAAFLQESARQTFLDELGGEQDAAWLAFVDLARFNYSAQADHLLGRADSPFWDDRRTPQVEDKPAILARSLAAAVAQLDSQLGSDRRRWQWGALHRYPQLAGARTPLPAGGDHSTVNLAAGSWGTRFDAWSAPALRLVVDFALDEPLQAQVRGQSEHPTSPYHAAAREALLKGRYTPLPLREANLQRAYGNQRLLLTPVR</sequence>
<dbReference type="STRING" id="1245526.SAMN05216580_2166"/>
<dbReference type="GO" id="GO:0017000">
    <property type="term" value="P:antibiotic biosynthetic process"/>
    <property type="evidence" value="ECO:0007669"/>
    <property type="project" value="InterPro"/>
</dbReference>
<feature type="active site" description="Nucleophile" evidence="12">
    <location>
        <position position="258"/>
    </location>
</feature>
<evidence type="ECO:0000256" key="1">
    <source>
        <dbReference type="ARBA" id="ARBA00004418"/>
    </source>
</evidence>
<keyword evidence="6" id="KW-0378">Hydrolase</keyword>
<dbReference type="GO" id="GO:0046872">
    <property type="term" value="F:metal ion binding"/>
    <property type="evidence" value="ECO:0007669"/>
    <property type="project" value="UniProtKB-KW"/>
</dbReference>
<organism evidence="14 15">
    <name type="scientific">Geopseudomonas guangdongensis</name>
    <dbReference type="NCBI Taxonomy" id="1245526"/>
    <lineage>
        <taxon>Bacteria</taxon>
        <taxon>Pseudomonadati</taxon>
        <taxon>Pseudomonadota</taxon>
        <taxon>Gammaproteobacteria</taxon>
        <taxon>Pseudomonadales</taxon>
        <taxon>Pseudomonadaceae</taxon>
        <taxon>Geopseudomonas</taxon>
    </lineage>
</organism>
<evidence type="ECO:0000256" key="13">
    <source>
        <dbReference type="PIRSR" id="PIRSR001227-2"/>
    </source>
</evidence>
<dbReference type="InterPro" id="IPR023343">
    <property type="entry name" value="Penicillin_amidase_dom1"/>
</dbReference>
<evidence type="ECO:0000256" key="9">
    <source>
        <dbReference type="ARBA" id="ARBA00039041"/>
    </source>
</evidence>
<dbReference type="Gene3D" id="2.30.120.10">
    <property type="match status" value="1"/>
</dbReference>
<evidence type="ECO:0000256" key="5">
    <source>
        <dbReference type="ARBA" id="ARBA00022764"/>
    </source>
</evidence>
<dbReference type="SUPFAM" id="SSF56235">
    <property type="entry name" value="N-terminal nucleophile aminohydrolases (Ntn hydrolases)"/>
    <property type="match status" value="1"/>
</dbReference>
<evidence type="ECO:0000256" key="10">
    <source>
        <dbReference type="ARBA" id="ARBA00039697"/>
    </source>
</evidence>
<keyword evidence="5" id="KW-0574">Periplasm</keyword>
<dbReference type="RefSeq" id="WP_090214308.1">
    <property type="nucleotide sequence ID" value="NZ_LT629780.1"/>
</dbReference>
<keyword evidence="15" id="KW-1185">Reference proteome</keyword>
<dbReference type="InterPro" id="IPR002692">
    <property type="entry name" value="S45"/>
</dbReference>
<name>A0A1H2H7X7_9GAMM</name>
<dbReference type="EC" id="3.5.1.97" evidence="9"/>
<dbReference type="Gene3D" id="1.10.1400.10">
    <property type="match status" value="1"/>
</dbReference>
<comment type="subunit">
    <text evidence="8">Heterodimer of an alpha subunit and a beta subunit processed from the same precursor.</text>
</comment>
<dbReference type="GO" id="GO:0042597">
    <property type="term" value="C:periplasmic space"/>
    <property type="evidence" value="ECO:0007669"/>
    <property type="project" value="UniProtKB-SubCell"/>
</dbReference>
<keyword evidence="7" id="KW-0865">Zymogen</keyword>
<reference evidence="15" key="1">
    <citation type="submission" date="2016-10" db="EMBL/GenBank/DDBJ databases">
        <authorList>
            <person name="Varghese N."/>
            <person name="Submissions S."/>
        </authorList>
    </citation>
    <scope>NUCLEOTIDE SEQUENCE [LARGE SCALE GENOMIC DNA]</scope>
    <source>
        <strain evidence="15">CCTCC 2012022</strain>
    </source>
</reference>
<evidence type="ECO:0000313" key="15">
    <source>
        <dbReference type="Proteomes" id="UP000243063"/>
    </source>
</evidence>
<keyword evidence="3" id="KW-0673">Quorum sensing</keyword>
<evidence type="ECO:0000256" key="12">
    <source>
        <dbReference type="PIRSR" id="PIRSR001227-1"/>
    </source>
</evidence>
<dbReference type="GO" id="GO:0009372">
    <property type="term" value="P:quorum sensing"/>
    <property type="evidence" value="ECO:0007669"/>
    <property type="project" value="UniProtKB-KW"/>
</dbReference>
<keyword evidence="4" id="KW-0732">Signal</keyword>
<dbReference type="AlphaFoldDB" id="A0A1H2H7X7"/>
<dbReference type="GO" id="GO:0016811">
    <property type="term" value="F:hydrolase activity, acting on carbon-nitrogen (but not peptide) bonds, in linear amides"/>
    <property type="evidence" value="ECO:0007669"/>
    <property type="project" value="InterPro"/>
</dbReference>
<proteinExistence type="inferred from homology"/>
<dbReference type="Gene3D" id="3.60.20.10">
    <property type="entry name" value="Glutamine Phosphoribosylpyrophosphate, subunit 1, domain 1"/>
    <property type="match status" value="1"/>
</dbReference>
<protein>
    <recommendedName>
        <fullName evidence="10">Acyl-homoserine lactone acylase QuiP</fullName>
        <ecNumber evidence="9">3.5.1.97</ecNumber>
    </recommendedName>
</protein>
<evidence type="ECO:0000256" key="4">
    <source>
        <dbReference type="ARBA" id="ARBA00022729"/>
    </source>
</evidence>
<feature type="binding site" evidence="13">
    <location>
        <position position="190"/>
    </location>
    <ligand>
        <name>Ca(2+)</name>
        <dbReference type="ChEBI" id="CHEBI:29108"/>
    </ligand>
</feature>
<gene>
    <name evidence="14" type="ORF">SAMN05216580_2166</name>
</gene>
<dbReference type="Proteomes" id="UP000243063">
    <property type="component" value="Chromosome I"/>
</dbReference>
<evidence type="ECO:0000313" key="14">
    <source>
        <dbReference type="EMBL" id="SDU27668.1"/>
    </source>
</evidence>
<evidence type="ECO:0000256" key="11">
    <source>
        <dbReference type="ARBA" id="ARBA00048629"/>
    </source>
</evidence>
<evidence type="ECO:0000256" key="6">
    <source>
        <dbReference type="ARBA" id="ARBA00022801"/>
    </source>
</evidence>
<accession>A0A1H2H7X7</accession>
<dbReference type="EMBL" id="LT629780">
    <property type="protein sequence ID" value="SDU27668.1"/>
    <property type="molecule type" value="Genomic_DNA"/>
</dbReference>
<comment type="cofactor">
    <cofactor evidence="13">
        <name>Ca(2+)</name>
        <dbReference type="ChEBI" id="CHEBI:29108"/>
    </cofactor>
    <text evidence="13">Binds 1 Ca(2+) ion per dimer.</text>
</comment>
<evidence type="ECO:0000256" key="2">
    <source>
        <dbReference type="ARBA" id="ARBA00006586"/>
    </source>
</evidence>
<dbReference type="PANTHER" id="PTHR34218">
    <property type="entry name" value="PEPTIDASE S45 PENICILLIN AMIDASE"/>
    <property type="match status" value="1"/>
</dbReference>
<dbReference type="Pfam" id="PF01804">
    <property type="entry name" value="Penicil_amidase"/>
    <property type="match status" value="1"/>
</dbReference>